<dbReference type="Gene3D" id="3.40.190.10">
    <property type="entry name" value="Periplasmic binding protein-like II"/>
    <property type="match status" value="2"/>
</dbReference>
<dbReference type="GO" id="GO:0032993">
    <property type="term" value="C:protein-DNA complex"/>
    <property type="evidence" value="ECO:0007669"/>
    <property type="project" value="TreeGrafter"/>
</dbReference>
<evidence type="ECO:0000256" key="1">
    <source>
        <dbReference type="ARBA" id="ARBA00009437"/>
    </source>
</evidence>
<reference evidence="6 7" key="1">
    <citation type="submission" date="2018-08" db="EMBL/GenBank/DDBJ databases">
        <title>Henriciella mobilis sp. nov., isolated from seawater.</title>
        <authorList>
            <person name="Cheng H."/>
            <person name="Wu Y.-H."/>
            <person name="Xu X.-W."/>
            <person name="Guo L.-L."/>
        </authorList>
    </citation>
    <scope>NUCLEOTIDE SEQUENCE [LARGE SCALE GENOMIC DNA]</scope>
    <source>
        <strain evidence="6 7">JN25</strain>
    </source>
</reference>
<dbReference type="InterPro" id="IPR005119">
    <property type="entry name" value="LysR_subst-bd"/>
</dbReference>
<evidence type="ECO:0000313" key="6">
    <source>
        <dbReference type="EMBL" id="RIJ29380.1"/>
    </source>
</evidence>
<dbReference type="InterPro" id="IPR036390">
    <property type="entry name" value="WH_DNA-bd_sf"/>
</dbReference>
<dbReference type="AlphaFoldDB" id="A0A399RD06"/>
<dbReference type="PROSITE" id="PS50931">
    <property type="entry name" value="HTH_LYSR"/>
    <property type="match status" value="1"/>
</dbReference>
<evidence type="ECO:0000256" key="4">
    <source>
        <dbReference type="ARBA" id="ARBA00023163"/>
    </source>
</evidence>
<dbReference type="GO" id="GO:0003700">
    <property type="term" value="F:DNA-binding transcription factor activity"/>
    <property type="evidence" value="ECO:0007669"/>
    <property type="project" value="InterPro"/>
</dbReference>
<dbReference type="Pfam" id="PF00126">
    <property type="entry name" value="HTH_1"/>
    <property type="match status" value="1"/>
</dbReference>
<dbReference type="SUPFAM" id="SSF53850">
    <property type="entry name" value="Periplasmic binding protein-like II"/>
    <property type="match status" value="1"/>
</dbReference>
<dbReference type="Proteomes" id="UP000266385">
    <property type="component" value="Unassembled WGS sequence"/>
</dbReference>
<dbReference type="RefSeq" id="WP_119376251.1">
    <property type="nucleotide sequence ID" value="NZ_QWFX01000011.1"/>
</dbReference>
<name>A0A399RD06_9PROT</name>
<comment type="caution">
    <text evidence="6">The sequence shown here is derived from an EMBL/GenBank/DDBJ whole genome shotgun (WGS) entry which is preliminary data.</text>
</comment>
<dbReference type="OrthoDB" id="9775392at2"/>
<gene>
    <name evidence="6" type="ORF">D1223_09730</name>
</gene>
<evidence type="ECO:0000256" key="2">
    <source>
        <dbReference type="ARBA" id="ARBA00023015"/>
    </source>
</evidence>
<keyword evidence="7" id="KW-1185">Reference proteome</keyword>
<evidence type="ECO:0000259" key="5">
    <source>
        <dbReference type="PROSITE" id="PS50931"/>
    </source>
</evidence>
<keyword evidence="2" id="KW-0805">Transcription regulation</keyword>
<proteinExistence type="inferred from homology"/>
<accession>A0A399RD06</accession>
<dbReference type="Gene3D" id="1.10.10.10">
    <property type="entry name" value="Winged helix-like DNA-binding domain superfamily/Winged helix DNA-binding domain"/>
    <property type="match status" value="1"/>
</dbReference>
<dbReference type="PANTHER" id="PTHR30346">
    <property type="entry name" value="TRANSCRIPTIONAL DUAL REGULATOR HCAR-RELATED"/>
    <property type="match status" value="1"/>
</dbReference>
<dbReference type="CDD" id="cd08411">
    <property type="entry name" value="PBP2_OxyR"/>
    <property type="match status" value="1"/>
</dbReference>
<dbReference type="InterPro" id="IPR036388">
    <property type="entry name" value="WH-like_DNA-bd_sf"/>
</dbReference>
<evidence type="ECO:0000313" key="7">
    <source>
        <dbReference type="Proteomes" id="UP000266385"/>
    </source>
</evidence>
<dbReference type="Pfam" id="PF03466">
    <property type="entry name" value="LysR_substrate"/>
    <property type="match status" value="1"/>
</dbReference>
<dbReference type="EMBL" id="QWFX01000011">
    <property type="protein sequence ID" value="RIJ29380.1"/>
    <property type="molecule type" value="Genomic_DNA"/>
</dbReference>
<keyword evidence="3" id="KW-0238">DNA-binding</keyword>
<evidence type="ECO:0000256" key="3">
    <source>
        <dbReference type="ARBA" id="ARBA00023125"/>
    </source>
</evidence>
<dbReference type="GO" id="GO:0003677">
    <property type="term" value="F:DNA binding"/>
    <property type="evidence" value="ECO:0007669"/>
    <property type="project" value="UniProtKB-KW"/>
</dbReference>
<dbReference type="PRINTS" id="PR00039">
    <property type="entry name" value="HTHLYSR"/>
</dbReference>
<feature type="domain" description="HTH lysR-type" evidence="5">
    <location>
        <begin position="4"/>
        <end position="61"/>
    </location>
</feature>
<keyword evidence="4" id="KW-0804">Transcription</keyword>
<protein>
    <submittedName>
        <fullName evidence="6">Hydrogen peroxide-inducible genes activator</fullName>
    </submittedName>
</protein>
<comment type="similarity">
    <text evidence="1">Belongs to the LysR transcriptional regulatory family.</text>
</comment>
<dbReference type="SUPFAM" id="SSF46785">
    <property type="entry name" value="Winged helix' DNA-binding domain"/>
    <property type="match status" value="1"/>
</dbReference>
<dbReference type="InterPro" id="IPR000847">
    <property type="entry name" value="LysR_HTH_N"/>
</dbReference>
<sequence>MHLPTLRQLQFLCALADEKSFSRAADVCNVTQPTLSSAIKEVEAILGVQLVEREARGASLTRAGEAAVERARAILSSAADLVAAAHQAGEPLTGHFHLGAIPTLAPYLLPRTLASLRASHPELKLYLREDQTDRLLEGLRNRTLDAALIALPWPASGIETEVLGDDEFLFVGPKDHKLSKANSLQPDDLNGEDVLLLEDGHCLRDHAVSVCSLSPSSASSDVGATSLATLVQMVAGGLGVSLLPRIAADAGVTAGTDVTLRTFDKPVIGRQIGIAWRAGSPREAEARMIGESVREALSTRKDAATP</sequence>
<dbReference type="PANTHER" id="PTHR30346:SF10">
    <property type="entry name" value="TRANSCRIPTIONAL REGULATOR OF OXIDATIVE STRESS OXYR"/>
    <property type="match status" value="1"/>
</dbReference>
<organism evidence="6 7">
    <name type="scientific">Henriciella mobilis</name>
    <dbReference type="NCBI Taxonomy" id="2305467"/>
    <lineage>
        <taxon>Bacteria</taxon>
        <taxon>Pseudomonadati</taxon>
        <taxon>Pseudomonadota</taxon>
        <taxon>Alphaproteobacteria</taxon>
        <taxon>Hyphomonadales</taxon>
        <taxon>Hyphomonadaceae</taxon>
        <taxon>Henriciella</taxon>
    </lineage>
</organism>
<dbReference type="FunFam" id="1.10.10.10:FF:000001">
    <property type="entry name" value="LysR family transcriptional regulator"/>
    <property type="match status" value="1"/>
</dbReference>